<evidence type="ECO:0000313" key="7">
    <source>
        <dbReference type="EMBL" id="MFC3527978.1"/>
    </source>
</evidence>
<dbReference type="CDD" id="cd03214">
    <property type="entry name" value="ABC_Iron-Siderophores_B12_Hemin"/>
    <property type="match status" value="1"/>
</dbReference>
<evidence type="ECO:0000256" key="1">
    <source>
        <dbReference type="ARBA" id="ARBA00022448"/>
    </source>
</evidence>
<evidence type="ECO:0000313" key="8">
    <source>
        <dbReference type="Proteomes" id="UP001595721"/>
    </source>
</evidence>
<dbReference type="InterPro" id="IPR003593">
    <property type="entry name" value="AAA+_ATPase"/>
</dbReference>
<dbReference type="SMART" id="SM00382">
    <property type="entry name" value="AAA"/>
    <property type="match status" value="1"/>
</dbReference>
<accession>A0ABV7R1I3</accession>
<dbReference type="GO" id="GO:0005524">
    <property type="term" value="F:ATP binding"/>
    <property type="evidence" value="ECO:0007669"/>
    <property type="project" value="UniProtKB-KW"/>
</dbReference>
<keyword evidence="2" id="KW-0547">Nucleotide-binding</keyword>
<dbReference type="PROSITE" id="PS00211">
    <property type="entry name" value="ABC_TRANSPORTER_1"/>
    <property type="match status" value="1"/>
</dbReference>
<dbReference type="InterPro" id="IPR017871">
    <property type="entry name" value="ABC_transporter-like_CS"/>
</dbReference>
<keyword evidence="3 7" id="KW-0067">ATP-binding</keyword>
<dbReference type="Pfam" id="PF00005">
    <property type="entry name" value="ABC_tran"/>
    <property type="match status" value="1"/>
</dbReference>
<feature type="domain" description="ABC transporter" evidence="6">
    <location>
        <begin position="14"/>
        <end position="246"/>
    </location>
</feature>
<proteinExistence type="predicted"/>
<keyword evidence="8" id="KW-1185">Reference proteome</keyword>
<keyword evidence="4" id="KW-1278">Translocase</keyword>
<dbReference type="EMBL" id="JBHRXJ010000004">
    <property type="protein sequence ID" value="MFC3527978.1"/>
    <property type="molecule type" value="Genomic_DNA"/>
</dbReference>
<dbReference type="InterPro" id="IPR027417">
    <property type="entry name" value="P-loop_NTPase"/>
</dbReference>
<protein>
    <submittedName>
        <fullName evidence="7">ABC transporter ATP-binding protein</fullName>
    </submittedName>
</protein>
<dbReference type="Gene3D" id="3.40.50.300">
    <property type="entry name" value="P-loop containing nucleotide triphosphate hydrolases"/>
    <property type="match status" value="1"/>
</dbReference>
<dbReference type="Proteomes" id="UP001595721">
    <property type="component" value="Unassembled WGS sequence"/>
</dbReference>
<dbReference type="PANTHER" id="PTHR42794">
    <property type="entry name" value="HEMIN IMPORT ATP-BINDING PROTEIN HMUV"/>
    <property type="match status" value="1"/>
</dbReference>
<dbReference type="SUPFAM" id="SSF52540">
    <property type="entry name" value="P-loop containing nucleoside triphosphate hydrolases"/>
    <property type="match status" value="1"/>
</dbReference>
<comment type="function">
    <text evidence="5">Part of the ABC transporter complex HmuTUV involved in hemin import. Responsible for energy coupling to the transport system.</text>
</comment>
<evidence type="ECO:0000256" key="4">
    <source>
        <dbReference type="ARBA" id="ARBA00022967"/>
    </source>
</evidence>
<organism evidence="7 8">
    <name type="scientific">Paracoccus mangrovi</name>
    <dbReference type="NCBI Taxonomy" id="1715645"/>
    <lineage>
        <taxon>Bacteria</taxon>
        <taxon>Pseudomonadati</taxon>
        <taxon>Pseudomonadota</taxon>
        <taxon>Alphaproteobacteria</taxon>
        <taxon>Rhodobacterales</taxon>
        <taxon>Paracoccaceae</taxon>
        <taxon>Paracoccus</taxon>
    </lineage>
</organism>
<keyword evidence="1" id="KW-0813">Transport</keyword>
<name>A0ABV7R1I3_9RHOB</name>
<evidence type="ECO:0000259" key="6">
    <source>
        <dbReference type="PROSITE" id="PS50893"/>
    </source>
</evidence>
<gene>
    <name evidence="7" type="ORF">ACFOMH_07280</name>
</gene>
<dbReference type="PANTHER" id="PTHR42794:SF1">
    <property type="entry name" value="HEMIN IMPORT ATP-BINDING PROTEIN HMUV"/>
    <property type="match status" value="1"/>
</dbReference>
<dbReference type="RefSeq" id="WP_377743581.1">
    <property type="nucleotide sequence ID" value="NZ_JBHRXJ010000004.1"/>
</dbReference>
<evidence type="ECO:0000256" key="3">
    <source>
        <dbReference type="ARBA" id="ARBA00022840"/>
    </source>
</evidence>
<dbReference type="InterPro" id="IPR003439">
    <property type="entry name" value="ABC_transporter-like_ATP-bd"/>
</dbReference>
<dbReference type="PROSITE" id="PS50893">
    <property type="entry name" value="ABC_TRANSPORTER_2"/>
    <property type="match status" value="1"/>
</dbReference>
<comment type="caution">
    <text evidence="7">The sequence shown here is derived from an EMBL/GenBank/DDBJ whole genome shotgun (WGS) entry which is preliminary data.</text>
</comment>
<evidence type="ECO:0000256" key="2">
    <source>
        <dbReference type="ARBA" id="ARBA00022741"/>
    </source>
</evidence>
<evidence type="ECO:0000256" key="5">
    <source>
        <dbReference type="ARBA" id="ARBA00037066"/>
    </source>
</evidence>
<sequence>MRGAGAQDPKVRGLEAKGITVRYGRRGVLDGLDLPPLRPGEVTVLAGPNAAGKSTLLRAIAQLQPYRGQVLLDGADLARMPAQTRAHAVGFMPQTLPAGSSLVALESVVAALRAGGTIPARQADATAMAVMEKLGIAALALEPLSALSGGQRQMVSLAQAIVRDPRLLLLDEPTSALDMARQVRLLSELRRLAGEGRIVVAVLHDLGLAAQWADRIVLMHGGHTHASGRPDEVLTPALLAQVYGVTARVERCSQGRIMILIDGEHAPA</sequence>
<reference evidence="8" key="1">
    <citation type="journal article" date="2019" name="Int. J. Syst. Evol. Microbiol.">
        <title>The Global Catalogue of Microorganisms (GCM) 10K type strain sequencing project: providing services to taxonomists for standard genome sequencing and annotation.</title>
        <authorList>
            <consortium name="The Broad Institute Genomics Platform"/>
            <consortium name="The Broad Institute Genome Sequencing Center for Infectious Disease"/>
            <person name="Wu L."/>
            <person name="Ma J."/>
        </authorList>
    </citation>
    <scope>NUCLEOTIDE SEQUENCE [LARGE SCALE GENOMIC DNA]</scope>
    <source>
        <strain evidence="8">KCTC 42899</strain>
    </source>
</reference>